<dbReference type="InterPro" id="IPR011009">
    <property type="entry name" value="Kinase-like_dom_sf"/>
</dbReference>
<evidence type="ECO:0000313" key="2">
    <source>
        <dbReference type="EMBL" id="GBB86056.1"/>
    </source>
</evidence>
<accession>A0A2Z6R0A1</accession>
<dbReference type="AlphaFoldDB" id="A0A2Z6R0A1"/>
<organism evidence="2 3">
    <name type="scientific">Rhizophagus clarus</name>
    <dbReference type="NCBI Taxonomy" id="94130"/>
    <lineage>
        <taxon>Eukaryota</taxon>
        <taxon>Fungi</taxon>
        <taxon>Fungi incertae sedis</taxon>
        <taxon>Mucoromycota</taxon>
        <taxon>Glomeromycotina</taxon>
        <taxon>Glomeromycetes</taxon>
        <taxon>Glomerales</taxon>
        <taxon>Glomeraceae</taxon>
        <taxon>Rhizophagus</taxon>
    </lineage>
</organism>
<dbReference type="GO" id="GO:0005524">
    <property type="term" value="F:ATP binding"/>
    <property type="evidence" value="ECO:0007669"/>
    <property type="project" value="InterPro"/>
</dbReference>
<sequence>MSNNAEITVANDNDDFGAGSFGKVYRANWKNSHKCLALKSLHNFNSATSSEIAREIKLHREVDFHNNVIRFYGVTASSQKTKRKNIYS</sequence>
<proteinExistence type="predicted"/>
<evidence type="ECO:0000313" key="3">
    <source>
        <dbReference type="Proteomes" id="UP000247702"/>
    </source>
</evidence>
<keyword evidence="3" id="KW-1185">Reference proteome</keyword>
<dbReference type="Proteomes" id="UP000247702">
    <property type="component" value="Unassembled WGS sequence"/>
</dbReference>
<dbReference type="Gene3D" id="3.30.200.20">
    <property type="entry name" value="Phosphorylase Kinase, domain 1"/>
    <property type="match status" value="1"/>
</dbReference>
<dbReference type="EMBL" id="BEXD01000280">
    <property type="protein sequence ID" value="GBB86056.1"/>
    <property type="molecule type" value="Genomic_DNA"/>
</dbReference>
<dbReference type="Pfam" id="PF00069">
    <property type="entry name" value="Pkinase"/>
    <property type="match status" value="1"/>
</dbReference>
<name>A0A2Z6R0A1_9GLOM</name>
<protein>
    <recommendedName>
        <fullName evidence="1">Protein kinase domain-containing protein</fullName>
    </recommendedName>
</protein>
<feature type="domain" description="Protein kinase" evidence="1">
    <location>
        <begin position="10"/>
        <end position="88"/>
    </location>
</feature>
<dbReference type="PROSITE" id="PS50011">
    <property type="entry name" value="PROTEIN_KINASE_DOM"/>
    <property type="match status" value="1"/>
</dbReference>
<dbReference type="GO" id="GO:0004672">
    <property type="term" value="F:protein kinase activity"/>
    <property type="evidence" value="ECO:0007669"/>
    <property type="project" value="InterPro"/>
</dbReference>
<reference evidence="2 3" key="1">
    <citation type="submission" date="2017-11" db="EMBL/GenBank/DDBJ databases">
        <title>The genome of Rhizophagus clarus HR1 reveals common genetic basis of auxotrophy among arbuscular mycorrhizal fungi.</title>
        <authorList>
            <person name="Kobayashi Y."/>
        </authorList>
    </citation>
    <scope>NUCLEOTIDE SEQUENCE [LARGE SCALE GENOMIC DNA]</scope>
    <source>
        <strain evidence="2 3">HR1</strain>
    </source>
</reference>
<dbReference type="InterPro" id="IPR000719">
    <property type="entry name" value="Prot_kinase_dom"/>
</dbReference>
<comment type="caution">
    <text evidence="2">The sequence shown here is derived from an EMBL/GenBank/DDBJ whole genome shotgun (WGS) entry which is preliminary data.</text>
</comment>
<evidence type="ECO:0000259" key="1">
    <source>
        <dbReference type="PROSITE" id="PS50011"/>
    </source>
</evidence>
<dbReference type="SUPFAM" id="SSF56112">
    <property type="entry name" value="Protein kinase-like (PK-like)"/>
    <property type="match status" value="1"/>
</dbReference>
<gene>
    <name evidence="2" type="ORF">RclHR1_01250019</name>
</gene>